<dbReference type="GO" id="GO:0016020">
    <property type="term" value="C:membrane"/>
    <property type="evidence" value="ECO:0007669"/>
    <property type="project" value="InterPro"/>
</dbReference>
<dbReference type="Gene3D" id="1.10.287.950">
    <property type="entry name" value="Methyl-accepting chemotaxis protein"/>
    <property type="match status" value="1"/>
</dbReference>
<dbReference type="Pfam" id="PF00015">
    <property type="entry name" value="MCPsignal"/>
    <property type="match status" value="1"/>
</dbReference>
<dbReference type="GO" id="GO:0007165">
    <property type="term" value="P:signal transduction"/>
    <property type="evidence" value="ECO:0007669"/>
    <property type="project" value="UniProtKB-KW"/>
</dbReference>
<gene>
    <name evidence="3" type="ORF">LCGC14_1316310</name>
</gene>
<dbReference type="PROSITE" id="PS50111">
    <property type="entry name" value="CHEMOTAXIS_TRANSDUC_2"/>
    <property type="match status" value="1"/>
</dbReference>
<dbReference type="SMART" id="SM00283">
    <property type="entry name" value="MA"/>
    <property type="match status" value="1"/>
</dbReference>
<dbReference type="SUPFAM" id="SSF53850">
    <property type="entry name" value="Periplasmic binding protein-like II"/>
    <property type="match status" value="1"/>
</dbReference>
<dbReference type="PANTHER" id="PTHR32089:SF112">
    <property type="entry name" value="LYSOZYME-LIKE PROTEIN-RELATED"/>
    <property type="match status" value="1"/>
</dbReference>
<dbReference type="AlphaFoldDB" id="A0A0F9KKU6"/>
<proteinExistence type="predicted"/>
<dbReference type="EMBL" id="LAZR01007812">
    <property type="protein sequence ID" value="KKM82754.1"/>
    <property type="molecule type" value="Genomic_DNA"/>
</dbReference>
<accession>A0A0F9KKU6</accession>
<name>A0A0F9KKU6_9ZZZZ</name>
<evidence type="ECO:0000313" key="3">
    <source>
        <dbReference type="EMBL" id="KKM82754.1"/>
    </source>
</evidence>
<dbReference type="InterPro" id="IPR004089">
    <property type="entry name" value="MCPsignal_dom"/>
</dbReference>
<dbReference type="Pfam" id="PF00497">
    <property type="entry name" value="SBP_bac_3"/>
    <property type="match status" value="1"/>
</dbReference>
<keyword evidence="1" id="KW-0807">Transducer</keyword>
<organism evidence="3">
    <name type="scientific">marine sediment metagenome</name>
    <dbReference type="NCBI Taxonomy" id="412755"/>
    <lineage>
        <taxon>unclassified sequences</taxon>
        <taxon>metagenomes</taxon>
        <taxon>ecological metagenomes</taxon>
    </lineage>
</organism>
<comment type="caution">
    <text evidence="3">The sequence shown here is derived from an EMBL/GenBank/DDBJ whole genome shotgun (WGS) entry which is preliminary data.</text>
</comment>
<dbReference type="PANTHER" id="PTHR32089">
    <property type="entry name" value="METHYL-ACCEPTING CHEMOTAXIS PROTEIN MCPB"/>
    <property type="match status" value="1"/>
</dbReference>
<evidence type="ECO:0000256" key="1">
    <source>
        <dbReference type="ARBA" id="ARBA00023224"/>
    </source>
</evidence>
<dbReference type="InterPro" id="IPR001638">
    <property type="entry name" value="Solute-binding_3/MltF_N"/>
</dbReference>
<reference evidence="3" key="1">
    <citation type="journal article" date="2015" name="Nature">
        <title>Complex archaea that bridge the gap between prokaryotes and eukaryotes.</title>
        <authorList>
            <person name="Spang A."/>
            <person name="Saw J.H."/>
            <person name="Jorgensen S.L."/>
            <person name="Zaremba-Niedzwiedzka K."/>
            <person name="Martijn J."/>
            <person name="Lind A.E."/>
            <person name="van Eijk R."/>
            <person name="Schleper C."/>
            <person name="Guy L."/>
            <person name="Ettema T.J."/>
        </authorList>
    </citation>
    <scope>NUCLEOTIDE SEQUENCE</scope>
</reference>
<dbReference type="SMART" id="SM00062">
    <property type="entry name" value="PBPb"/>
    <property type="match status" value="1"/>
</dbReference>
<dbReference type="SUPFAM" id="SSF58104">
    <property type="entry name" value="Methyl-accepting chemotaxis protein (MCP) signaling domain"/>
    <property type="match status" value="1"/>
</dbReference>
<protein>
    <recommendedName>
        <fullName evidence="2">Methyl-accepting transducer domain-containing protein</fullName>
    </recommendedName>
</protein>
<evidence type="ECO:0000259" key="2">
    <source>
        <dbReference type="PROSITE" id="PS50111"/>
    </source>
</evidence>
<dbReference type="Gene3D" id="3.40.190.10">
    <property type="entry name" value="Periplasmic binding protein-like II"/>
    <property type="match status" value="2"/>
</dbReference>
<sequence length="609" mass="67903">MNLFTRMFRSRDDLSTVADDEHVEAEFVEQAKTFSEDEKRFYRALQLVSTQTSQLSRQIFRALEVQENFLSEISQRASKLDSELNTANDYLSSSNSTVGALQAQIDIEVTQVNASVDSAMEQITQTLSEKSSSVTAVLDGILDIGKGVNMLALNAAIEAARAGEHGRGFAVVADEVRRLAAVTMEQAQQAAEQLDFTQVNQELNNITKSNSERLSNFVDVIQGATGQLTTLFQSISKQLAEVMDNTAVIFETLELSSGSMSRIQGKNRIIHDVVEQMTVGLDKIDIHNADINEAITSFDQTLNKMHLVPDASHDQLDDILKRGKLRVAVEPNFVGLSFRERLGQPLEGLDVDYAKAFAKFLGVECEFIEAPWDMCTELLTSGKRFGEPPADIVISALPPSEEYDNVAYSEAYTYLNWVIARRKGDTRINSINDLDGKVLGIINDPAALQLLEDKGLRWSSNENKAGGSLFLDNLIAYSDQSRIHNCLADGVVDAFGVDLPIYHWACENPASPWHGKIEIISDNVAETPYYYTMAVSGWASSYRLLAQANKFIAWFKQQKERAQIERKWQGTTVSGDISYRDEPGHLMGEAELKQMYMTHCEKFELTPKE</sequence>
<feature type="domain" description="Methyl-accepting transducer" evidence="2">
    <location>
        <begin position="30"/>
        <end position="198"/>
    </location>
</feature>